<accession>X0VYB7</accession>
<proteinExistence type="predicted"/>
<sequence>MKTREQLLQQHFDKGGSVVIALREKHSDAHFACHTLEEFSNAILEILWRRFHEGYWYYKPEKPKKASISLDETKKLPDGPTKDAAIQEHSDYKRCLEEYDREKEEFNDIKEALETRNIWLALGVLEYRSDYEYEGIVVRQTTPVKLPNGNLLKIKPKYLED</sequence>
<gene>
    <name evidence="1" type="ORF">S01H1_53333</name>
</gene>
<organism evidence="1">
    <name type="scientific">marine sediment metagenome</name>
    <dbReference type="NCBI Taxonomy" id="412755"/>
    <lineage>
        <taxon>unclassified sequences</taxon>
        <taxon>metagenomes</taxon>
        <taxon>ecological metagenomes</taxon>
    </lineage>
</organism>
<protein>
    <submittedName>
        <fullName evidence="1">Uncharacterized protein</fullName>
    </submittedName>
</protein>
<reference evidence="1" key="1">
    <citation type="journal article" date="2014" name="Front. Microbiol.">
        <title>High frequency of phylogenetically diverse reductive dehalogenase-homologous genes in deep subseafloor sedimentary metagenomes.</title>
        <authorList>
            <person name="Kawai M."/>
            <person name="Futagami T."/>
            <person name="Toyoda A."/>
            <person name="Takaki Y."/>
            <person name="Nishi S."/>
            <person name="Hori S."/>
            <person name="Arai W."/>
            <person name="Tsubouchi T."/>
            <person name="Morono Y."/>
            <person name="Uchiyama I."/>
            <person name="Ito T."/>
            <person name="Fujiyama A."/>
            <person name="Inagaki F."/>
            <person name="Takami H."/>
        </authorList>
    </citation>
    <scope>NUCLEOTIDE SEQUENCE</scope>
    <source>
        <strain evidence="1">Expedition CK06-06</strain>
    </source>
</reference>
<dbReference type="AlphaFoldDB" id="X0VYB7"/>
<name>X0VYB7_9ZZZZ</name>
<evidence type="ECO:0000313" key="1">
    <source>
        <dbReference type="EMBL" id="GAG23330.1"/>
    </source>
</evidence>
<dbReference type="EMBL" id="BARS01034532">
    <property type="protein sequence ID" value="GAG23330.1"/>
    <property type="molecule type" value="Genomic_DNA"/>
</dbReference>
<comment type="caution">
    <text evidence="1">The sequence shown here is derived from an EMBL/GenBank/DDBJ whole genome shotgun (WGS) entry which is preliminary data.</text>
</comment>